<keyword evidence="3" id="KW-1185">Reference proteome</keyword>
<dbReference type="GO" id="GO:0006355">
    <property type="term" value="P:regulation of DNA-templated transcription"/>
    <property type="evidence" value="ECO:0007669"/>
    <property type="project" value="InterPro"/>
</dbReference>
<dbReference type="EMBL" id="ABDC03026368">
    <property type="status" value="NOT_ANNOTATED_CDS"/>
    <property type="molecule type" value="Genomic_DNA"/>
</dbReference>
<dbReference type="Pfam" id="PF01352">
    <property type="entry name" value="KRAB"/>
    <property type="match status" value="1"/>
</dbReference>
<gene>
    <name evidence="2" type="primary">LOC105867573</name>
</gene>
<sequence length="86" mass="9821">MPAARGKSKRKAPVTFGDVAIYFSKEEWECLSPTQKDLYEDVMMENYQNLASIGFSCRRPNVITLLEKGQAPWMAEPLRRRQGPGE</sequence>
<reference evidence="2" key="2">
    <citation type="submission" date="2025-08" db="UniProtKB">
        <authorList>
            <consortium name="Ensembl"/>
        </authorList>
    </citation>
    <scope>IDENTIFICATION</scope>
</reference>
<dbReference type="PANTHER" id="PTHR23232">
    <property type="entry name" value="KRAB DOMAIN C2H2 ZINC FINGER"/>
    <property type="match status" value="1"/>
</dbReference>
<dbReference type="InterPro" id="IPR001909">
    <property type="entry name" value="KRAB"/>
</dbReference>
<dbReference type="PROSITE" id="PS50805">
    <property type="entry name" value="KRAB"/>
    <property type="match status" value="1"/>
</dbReference>
<reference evidence="2" key="1">
    <citation type="submission" date="2016-12" db="EMBL/GenBank/DDBJ databases">
        <title>Mouse lemur reference genome and diversity panel.</title>
        <authorList>
            <person name="Harris R."/>
            <person name="Larsen P."/>
            <person name="Liu Y."/>
            <person name="Hughes D.S."/>
            <person name="Murali S."/>
            <person name="Raveendran M."/>
            <person name="Korchina V."/>
            <person name="Wang M."/>
            <person name="Jhangiani S."/>
            <person name="Bandaranaike D."/>
            <person name="Bellair M."/>
            <person name="Blankenburg K."/>
            <person name="Chao H."/>
            <person name="Dahdouli M."/>
            <person name="Dinh H."/>
            <person name="Doddapaneni H."/>
            <person name="English A."/>
            <person name="Firestine M."/>
            <person name="Gnanaolivu R."/>
            <person name="Gross S."/>
            <person name="Hernandez B."/>
            <person name="Javaid M."/>
            <person name="Jayaseelan J."/>
            <person name="Jones J."/>
            <person name="Khan Z."/>
            <person name="Kovar C."/>
            <person name="Kurapati P."/>
            <person name="Le B."/>
            <person name="Lee S."/>
            <person name="Li M."/>
            <person name="Mathew T."/>
            <person name="Narasimhan A."/>
            <person name="Ngo D."/>
            <person name="Nguyen L."/>
            <person name="Okwuonu G."/>
            <person name="Ongeri F."/>
            <person name="Osuji N."/>
            <person name="Pu L.-L."/>
            <person name="Puazo M."/>
            <person name="Quiroz J."/>
            <person name="Raj R."/>
            <person name="Rajbhandari K."/>
            <person name="Reid J.G."/>
            <person name="Santibanez J."/>
            <person name="Sexton D."/>
            <person name="Skinner E."/>
            <person name="Vee V."/>
            <person name="Weissenberger G."/>
            <person name="Wu Y."/>
            <person name="Xin Y."/>
            <person name="Han Y."/>
            <person name="Campbell C."/>
            <person name="Brown A."/>
            <person name="Sullivan B."/>
            <person name="Shelton J."/>
            <person name="Brown S."/>
            <person name="Dudchenko O."/>
            <person name="Machol I."/>
            <person name="Durand N."/>
            <person name="Shamim M."/>
            <person name="Lieberman A."/>
            <person name="Muzny D.M."/>
            <person name="Richards S."/>
            <person name="Yoder A."/>
            <person name="Worley K.C."/>
            <person name="Rogers J."/>
            <person name="Gibbs R.A."/>
        </authorList>
    </citation>
    <scope>NUCLEOTIDE SEQUENCE [LARGE SCALE GENOMIC DNA]</scope>
</reference>
<name>A0A8C5XJM8_MICMU</name>
<organism evidence="2 3">
    <name type="scientific">Microcebus murinus</name>
    <name type="common">Gray mouse lemur</name>
    <name type="synonym">Lemur murinus</name>
    <dbReference type="NCBI Taxonomy" id="30608"/>
    <lineage>
        <taxon>Eukaryota</taxon>
        <taxon>Metazoa</taxon>
        <taxon>Chordata</taxon>
        <taxon>Craniata</taxon>
        <taxon>Vertebrata</taxon>
        <taxon>Euteleostomi</taxon>
        <taxon>Mammalia</taxon>
        <taxon>Eutheria</taxon>
        <taxon>Euarchontoglires</taxon>
        <taxon>Primates</taxon>
        <taxon>Strepsirrhini</taxon>
        <taxon>Lemuriformes</taxon>
        <taxon>Cheirogaleidae</taxon>
        <taxon>Microcebus</taxon>
    </lineage>
</organism>
<feature type="domain" description="KRAB" evidence="1">
    <location>
        <begin position="14"/>
        <end position="85"/>
    </location>
</feature>
<dbReference type="AlphaFoldDB" id="A0A8C5XJM8"/>
<evidence type="ECO:0000313" key="2">
    <source>
        <dbReference type="Ensembl" id="ENSMICP00000029447.1"/>
    </source>
</evidence>
<accession>A0A8C5XJM8</accession>
<dbReference type="SMART" id="SM00349">
    <property type="entry name" value="KRAB"/>
    <property type="match status" value="1"/>
</dbReference>
<dbReference type="InterPro" id="IPR050169">
    <property type="entry name" value="Krueppel_C2H2_ZnF"/>
</dbReference>
<proteinExistence type="predicted"/>
<dbReference type="CDD" id="cd07765">
    <property type="entry name" value="KRAB_A-box"/>
    <property type="match status" value="1"/>
</dbReference>
<evidence type="ECO:0000313" key="3">
    <source>
        <dbReference type="Proteomes" id="UP000694394"/>
    </source>
</evidence>
<dbReference type="Gene3D" id="6.10.140.140">
    <property type="match status" value="1"/>
</dbReference>
<reference evidence="2" key="3">
    <citation type="submission" date="2025-09" db="UniProtKB">
        <authorList>
            <consortium name="Ensembl"/>
        </authorList>
    </citation>
    <scope>IDENTIFICATION</scope>
</reference>
<dbReference type="SUPFAM" id="SSF109640">
    <property type="entry name" value="KRAB domain (Kruppel-associated box)"/>
    <property type="match status" value="1"/>
</dbReference>
<dbReference type="InterPro" id="IPR036051">
    <property type="entry name" value="KRAB_dom_sf"/>
</dbReference>
<dbReference type="PANTHER" id="PTHR23232:SF142">
    <property type="entry name" value="GASTRULA ZINC FINGER PROTEIN XLCGF57.1-LIKE-RELATED"/>
    <property type="match status" value="1"/>
</dbReference>
<evidence type="ECO:0000259" key="1">
    <source>
        <dbReference type="PROSITE" id="PS50805"/>
    </source>
</evidence>
<dbReference type="Proteomes" id="UP000694394">
    <property type="component" value="Chromosome 22"/>
</dbReference>
<dbReference type="GeneTree" id="ENSGT00390000021477"/>
<dbReference type="Ensembl" id="ENSMICT00000051714.2">
    <property type="protein sequence ID" value="ENSMICP00000029447.1"/>
    <property type="gene ID" value="ENSMICG00000030534.2"/>
</dbReference>
<protein>
    <recommendedName>
        <fullName evidence="1">KRAB domain-containing protein</fullName>
    </recommendedName>
</protein>